<dbReference type="SUPFAM" id="SSF90123">
    <property type="entry name" value="ABC transporter transmembrane region"/>
    <property type="match status" value="1"/>
</dbReference>
<dbReference type="Pfam" id="PF06472">
    <property type="entry name" value="ABC_membrane_2"/>
    <property type="match status" value="1"/>
</dbReference>
<dbReference type="PROSITE" id="PS50893">
    <property type="entry name" value="ABC_TRANSPORTER_2"/>
    <property type="match status" value="1"/>
</dbReference>
<dbReference type="PROSITE" id="PS50929">
    <property type="entry name" value="ABC_TM1F"/>
    <property type="match status" value="1"/>
</dbReference>
<feature type="domain" description="ABC transporter" evidence="9">
    <location>
        <begin position="381"/>
        <end position="590"/>
    </location>
</feature>
<dbReference type="SMART" id="SM00382">
    <property type="entry name" value="AAA"/>
    <property type="match status" value="1"/>
</dbReference>
<keyword evidence="2" id="KW-0813">Transport</keyword>
<evidence type="ECO:0000313" key="11">
    <source>
        <dbReference type="EMBL" id="ASG22386.1"/>
    </source>
</evidence>
<dbReference type="InterPro" id="IPR011527">
    <property type="entry name" value="ABC1_TM_dom"/>
</dbReference>
<dbReference type="InterPro" id="IPR050835">
    <property type="entry name" value="ABC_transporter_sub-D"/>
</dbReference>
<feature type="transmembrane region" description="Helical" evidence="8">
    <location>
        <begin position="205"/>
        <end position="224"/>
    </location>
</feature>
<dbReference type="AlphaFoldDB" id="A0A248JV35"/>
<dbReference type="GO" id="GO:0016887">
    <property type="term" value="F:ATP hydrolysis activity"/>
    <property type="evidence" value="ECO:0007669"/>
    <property type="project" value="InterPro"/>
</dbReference>
<evidence type="ECO:0000259" key="9">
    <source>
        <dbReference type="PROSITE" id="PS50893"/>
    </source>
</evidence>
<feature type="transmembrane region" description="Helical" evidence="8">
    <location>
        <begin position="42"/>
        <end position="64"/>
    </location>
</feature>
<dbReference type="EMBL" id="CP022111">
    <property type="protein sequence ID" value="ASG22386.1"/>
    <property type="molecule type" value="Genomic_DNA"/>
</dbReference>
<keyword evidence="3 8" id="KW-0812">Transmembrane</keyword>
<keyword evidence="12" id="KW-1185">Reference proteome</keyword>
<keyword evidence="6 8" id="KW-1133">Transmembrane helix</keyword>
<dbReference type="Gene3D" id="3.40.50.300">
    <property type="entry name" value="P-loop containing nucleotide triphosphate hydrolases"/>
    <property type="match status" value="1"/>
</dbReference>
<evidence type="ECO:0000256" key="8">
    <source>
        <dbReference type="SAM" id="Phobius"/>
    </source>
</evidence>
<dbReference type="InterPro" id="IPR027417">
    <property type="entry name" value="P-loop_NTPase"/>
</dbReference>
<evidence type="ECO:0000259" key="10">
    <source>
        <dbReference type="PROSITE" id="PS50929"/>
    </source>
</evidence>
<dbReference type="InterPro" id="IPR017871">
    <property type="entry name" value="ABC_transporter-like_CS"/>
</dbReference>
<keyword evidence="5" id="KW-0067">ATP-binding</keyword>
<dbReference type="PANTHER" id="PTHR11384:SF59">
    <property type="entry name" value="LYSOSOMAL COBALAMIN TRANSPORTER ABCD4"/>
    <property type="match status" value="1"/>
</dbReference>
<proteinExistence type="predicted"/>
<evidence type="ECO:0000256" key="7">
    <source>
        <dbReference type="ARBA" id="ARBA00023136"/>
    </source>
</evidence>
<evidence type="ECO:0000313" key="12">
    <source>
        <dbReference type="Proteomes" id="UP000197153"/>
    </source>
</evidence>
<sequence length="591" mass="66424">MSTSNHTVKEARPQAGLPSVSTEVRIRHFLKLLTSYWLSSDWMFAWFGTAFLLGSKYIVIYMSVQANSWQHSFYDVVQNKQVDLFIPEIIKFFLINGCSAVVLVLDVYFYGMFSMRWRTFLTTEYVARWMKNNGFYSMERAALIDNPDQRIAEDIKDFTNSVMAIVVGLFGSITAGISFGSVLWSAAAPIRFLIAGYHISIPGDMLWYSLLYTVLTTGAIIWVGRPLISRTMRQQQVEADFRFGLIYIRRNAEQIAFLDAAPTEVQSLREAFDRIKKNYHRLILAQMGINATGHIFDSVGKLLPVFLTIPKYFAGTLTFGGVMAAQDAFRQMTSSLSFFYQAFQSFAQQIANVNRIWAFDQVLERGGASGIQVIKEDSREIAARDLRLDFYHNASLTIGDWTILPGQRWVVVGPSGIGKSSTMRAIAGLWPDGAGVVQVPSQGLTMFVPQRLYLPIGTLKNAICFPGSPDAYDDDQVISLLSVVGLQKHAQRLHESRSWADQLSPGEQQRLALVRILLYRPDRLVLDEATSALDMANALHFYATLLERLPSVTLISVVHDERLTPFHTHCLRLAAEGVTQSALDPEEETVC</sequence>
<comment type="subcellular location">
    <subcellularLocation>
        <location evidence="1">Cell membrane</location>
        <topology evidence="1">Multi-pass membrane protein</topology>
    </subcellularLocation>
</comment>
<protein>
    <submittedName>
        <fullName evidence="11">ABC transporter permease</fullName>
    </submittedName>
</protein>
<dbReference type="KEGG" id="nao:Y958_15655"/>
<dbReference type="Proteomes" id="UP000197153">
    <property type="component" value="Chromosome 2"/>
</dbReference>
<keyword evidence="4" id="KW-0547">Nucleotide-binding</keyword>
<evidence type="ECO:0000256" key="2">
    <source>
        <dbReference type="ARBA" id="ARBA00022448"/>
    </source>
</evidence>
<organism evidence="11 12">
    <name type="scientific">Nitrospirillum viridazoti CBAmc</name>
    <dbReference type="NCBI Taxonomy" id="1441467"/>
    <lineage>
        <taxon>Bacteria</taxon>
        <taxon>Pseudomonadati</taxon>
        <taxon>Pseudomonadota</taxon>
        <taxon>Alphaproteobacteria</taxon>
        <taxon>Rhodospirillales</taxon>
        <taxon>Azospirillaceae</taxon>
        <taxon>Nitrospirillum</taxon>
        <taxon>Nitrospirillum viridazoti</taxon>
    </lineage>
</organism>
<feature type="domain" description="ABC transmembrane type-1" evidence="10">
    <location>
        <begin position="73"/>
        <end position="348"/>
    </location>
</feature>
<reference evidence="11 12" key="1">
    <citation type="submission" date="2017-06" db="EMBL/GenBank/DDBJ databases">
        <title>Complete genome sequence of Nitrospirillum amazonense strain CBAmC, an endophytic nitrogen-fixing and plant growth-promoting bacterium, isolated from sugarcane.</title>
        <authorList>
            <person name="Schwab S."/>
            <person name="dos Santos Teixeira K.R."/>
            <person name="Simoes Araujo J.L."/>
            <person name="Soares Vidal M."/>
            <person name="Borges de Freitas H.R."/>
            <person name="Rivello Crivelaro A.L."/>
            <person name="Bueno de Camargo Nunes A."/>
            <person name="dos Santos C.M."/>
            <person name="Palmeira da Silva Rosa D."/>
            <person name="da Silva Padilha D."/>
            <person name="da Silva E."/>
            <person name="Araujo Terra L."/>
            <person name="Soares Mendes V."/>
            <person name="Farinelli L."/>
            <person name="Magalhaes Cruz L."/>
            <person name="Baldani J.I."/>
        </authorList>
    </citation>
    <scope>NUCLEOTIDE SEQUENCE [LARGE SCALE GENOMIC DNA]</scope>
    <source>
        <strain evidence="11 12">CBAmC</strain>
    </source>
</reference>
<evidence type="ECO:0000256" key="6">
    <source>
        <dbReference type="ARBA" id="ARBA00022989"/>
    </source>
</evidence>
<accession>A0A248JV35</accession>
<dbReference type="InterPro" id="IPR036640">
    <property type="entry name" value="ABC1_TM_sf"/>
</dbReference>
<dbReference type="PANTHER" id="PTHR11384">
    <property type="entry name" value="ATP-BINDING CASSETTE, SUB-FAMILY D MEMBER"/>
    <property type="match status" value="1"/>
</dbReference>
<dbReference type="GO" id="GO:0005886">
    <property type="term" value="C:plasma membrane"/>
    <property type="evidence" value="ECO:0007669"/>
    <property type="project" value="UniProtKB-SubCell"/>
</dbReference>
<gene>
    <name evidence="11" type="ORF">Y958_15655</name>
</gene>
<evidence type="ECO:0000256" key="5">
    <source>
        <dbReference type="ARBA" id="ARBA00022840"/>
    </source>
</evidence>
<dbReference type="PROSITE" id="PS00211">
    <property type="entry name" value="ABC_TRANSPORTER_1"/>
    <property type="match status" value="1"/>
</dbReference>
<dbReference type="InterPro" id="IPR003439">
    <property type="entry name" value="ABC_transporter-like_ATP-bd"/>
</dbReference>
<dbReference type="Pfam" id="PF00005">
    <property type="entry name" value="ABC_tran"/>
    <property type="match status" value="1"/>
</dbReference>
<dbReference type="GO" id="GO:0140359">
    <property type="term" value="F:ABC-type transporter activity"/>
    <property type="evidence" value="ECO:0007669"/>
    <property type="project" value="InterPro"/>
</dbReference>
<dbReference type="SUPFAM" id="SSF52540">
    <property type="entry name" value="P-loop containing nucleoside triphosphate hydrolases"/>
    <property type="match status" value="1"/>
</dbReference>
<name>A0A248JV35_9PROT</name>
<dbReference type="InterPro" id="IPR003593">
    <property type="entry name" value="AAA+_ATPase"/>
</dbReference>
<dbReference type="GO" id="GO:0005524">
    <property type="term" value="F:ATP binding"/>
    <property type="evidence" value="ECO:0007669"/>
    <property type="project" value="UniProtKB-KW"/>
</dbReference>
<dbReference type="RefSeq" id="WP_088872972.1">
    <property type="nucleotide sequence ID" value="NZ_CP022111.1"/>
</dbReference>
<feature type="transmembrane region" description="Helical" evidence="8">
    <location>
        <begin position="84"/>
        <end position="109"/>
    </location>
</feature>
<feature type="transmembrane region" description="Helical" evidence="8">
    <location>
        <begin position="162"/>
        <end position="185"/>
    </location>
</feature>
<dbReference type="Gene3D" id="1.20.1560.10">
    <property type="entry name" value="ABC transporter type 1, transmembrane domain"/>
    <property type="match status" value="1"/>
</dbReference>
<evidence type="ECO:0000256" key="1">
    <source>
        <dbReference type="ARBA" id="ARBA00004651"/>
    </source>
</evidence>
<keyword evidence="7 8" id="KW-0472">Membrane</keyword>
<evidence type="ECO:0000256" key="3">
    <source>
        <dbReference type="ARBA" id="ARBA00022692"/>
    </source>
</evidence>
<evidence type="ECO:0000256" key="4">
    <source>
        <dbReference type="ARBA" id="ARBA00022741"/>
    </source>
</evidence>